<organism evidence="4 5">
    <name type="scientific">Candidatus Eubacterium avistercoris</name>
    <dbReference type="NCBI Taxonomy" id="2838567"/>
    <lineage>
        <taxon>Bacteria</taxon>
        <taxon>Bacillati</taxon>
        <taxon>Bacillota</taxon>
        <taxon>Clostridia</taxon>
        <taxon>Eubacteriales</taxon>
        <taxon>Eubacteriaceae</taxon>
        <taxon>Eubacterium</taxon>
    </lineage>
</organism>
<dbReference type="Gene3D" id="1.10.10.2840">
    <property type="entry name" value="PucR C-terminal helix-turn-helix domain"/>
    <property type="match status" value="1"/>
</dbReference>
<dbReference type="InterPro" id="IPR025736">
    <property type="entry name" value="PucR_C-HTH_dom"/>
</dbReference>
<feature type="domain" description="PucR C-terminal helix-turn-helix" evidence="2">
    <location>
        <begin position="449"/>
        <end position="506"/>
    </location>
</feature>
<gene>
    <name evidence="4" type="ORF">IAA08_10720</name>
</gene>
<dbReference type="Pfam" id="PF13556">
    <property type="entry name" value="HTH_30"/>
    <property type="match status" value="1"/>
</dbReference>
<sequence>MKIQELLSKFSSSDFMIPENSDLETDIDALQYFTPGMTKLNPHILYFLSEEPKTPLPPVPEACFLCPASGKEEKKSSSKKTDPHIFLYLGKKSMDEVFAGMQDILSNARELNTSLQLMTNAFFSDQGLQYLTDTAYQVFNNPIFVVNESYKYMALSYGTVADNELIAREYNDGYIAEQGIRFIRESHLQERALHSEHAFYYYNPLFHAGMMAASVNIHEVVVGKVMLYEQNHKFTDNDSVLLEHFARLVSMELQKNQFFRQNKDIMYSYFLADLLDSREINYPSVRERLHTMGLDLKDDLYILVISAVSYHHATEKLEVIVDELSHIIPGSICAIYENCLVLLFSKSREDFLSDSELKALTQYLSENNLQAGMSNFFTDLKGIRRFYLQAKKAAELGRHLDEAGPVFYYSDTYFYHIMELCQEKEELRYFIHPAMMKLLYYDQEKHSELLQTLHAFLINPGNTARTAEQLHIHKNTLLYRMNKIKELTKCELVNGEELMSLAFSYKLMKYLGMLPGSAHKTEYV</sequence>
<dbReference type="InterPro" id="IPR041522">
    <property type="entry name" value="CdaR_GGDEF"/>
</dbReference>
<evidence type="ECO:0000259" key="2">
    <source>
        <dbReference type="Pfam" id="PF13556"/>
    </source>
</evidence>
<comment type="similarity">
    <text evidence="1">Belongs to the CdaR family.</text>
</comment>
<evidence type="ECO:0000256" key="1">
    <source>
        <dbReference type="ARBA" id="ARBA00006754"/>
    </source>
</evidence>
<evidence type="ECO:0000313" key="5">
    <source>
        <dbReference type="Proteomes" id="UP000824024"/>
    </source>
</evidence>
<evidence type="ECO:0000313" key="4">
    <source>
        <dbReference type="EMBL" id="HIZ08390.1"/>
    </source>
</evidence>
<dbReference type="InterPro" id="IPR029016">
    <property type="entry name" value="GAF-like_dom_sf"/>
</dbReference>
<dbReference type="Gene3D" id="3.30.450.40">
    <property type="match status" value="1"/>
</dbReference>
<reference evidence="4" key="1">
    <citation type="journal article" date="2021" name="PeerJ">
        <title>Extensive microbial diversity within the chicken gut microbiome revealed by metagenomics and culture.</title>
        <authorList>
            <person name="Gilroy R."/>
            <person name="Ravi A."/>
            <person name="Getino M."/>
            <person name="Pursley I."/>
            <person name="Horton D.L."/>
            <person name="Alikhan N.F."/>
            <person name="Baker D."/>
            <person name="Gharbi K."/>
            <person name="Hall N."/>
            <person name="Watson M."/>
            <person name="Adriaenssens E.M."/>
            <person name="Foster-Nyarko E."/>
            <person name="Jarju S."/>
            <person name="Secka A."/>
            <person name="Antonio M."/>
            <person name="Oren A."/>
            <person name="Chaudhuri R.R."/>
            <person name="La Ragione R."/>
            <person name="Hildebrand F."/>
            <person name="Pallen M.J."/>
        </authorList>
    </citation>
    <scope>NUCLEOTIDE SEQUENCE</scope>
    <source>
        <strain evidence="4">CHK192-9172</strain>
    </source>
</reference>
<protein>
    <submittedName>
        <fullName evidence="4">Helix-turn-helix domain-containing protein</fullName>
    </submittedName>
</protein>
<reference evidence="4" key="2">
    <citation type="submission" date="2021-04" db="EMBL/GenBank/DDBJ databases">
        <authorList>
            <person name="Gilroy R."/>
        </authorList>
    </citation>
    <scope>NUCLEOTIDE SEQUENCE</scope>
    <source>
        <strain evidence="4">CHK192-9172</strain>
    </source>
</reference>
<dbReference type="EMBL" id="DXCH01000286">
    <property type="protein sequence ID" value="HIZ08390.1"/>
    <property type="molecule type" value="Genomic_DNA"/>
</dbReference>
<feature type="domain" description="CdaR GGDEF-like" evidence="3">
    <location>
        <begin position="284"/>
        <end position="395"/>
    </location>
</feature>
<dbReference type="PANTHER" id="PTHR33744">
    <property type="entry name" value="CARBOHYDRATE DIACID REGULATOR"/>
    <property type="match status" value="1"/>
</dbReference>
<dbReference type="InterPro" id="IPR042070">
    <property type="entry name" value="PucR_C-HTH_sf"/>
</dbReference>
<comment type="caution">
    <text evidence="4">The sequence shown here is derived from an EMBL/GenBank/DDBJ whole genome shotgun (WGS) entry which is preliminary data.</text>
</comment>
<dbReference type="AlphaFoldDB" id="A0A9D2D4I5"/>
<evidence type="ECO:0000259" key="3">
    <source>
        <dbReference type="Pfam" id="PF17853"/>
    </source>
</evidence>
<dbReference type="Proteomes" id="UP000824024">
    <property type="component" value="Unassembled WGS sequence"/>
</dbReference>
<accession>A0A9D2D4I5</accession>
<dbReference type="InterPro" id="IPR051448">
    <property type="entry name" value="CdaR-like_regulators"/>
</dbReference>
<dbReference type="Pfam" id="PF17853">
    <property type="entry name" value="GGDEF_2"/>
    <property type="match status" value="1"/>
</dbReference>
<name>A0A9D2D4I5_9FIRM</name>
<proteinExistence type="inferred from homology"/>